<comment type="similarity">
    <text evidence="2">Belongs to the CDP-glycerol glycerophosphotransferase family.</text>
</comment>
<accession>A0A1H2N3C8</accession>
<evidence type="ECO:0000256" key="3">
    <source>
        <dbReference type="ARBA" id="ARBA00022475"/>
    </source>
</evidence>
<dbReference type="InterPro" id="IPR043148">
    <property type="entry name" value="TagF_C"/>
</dbReference>
<keyword evidence="6" id="KW-0472">Membrane</keyword>
<dbReference type="Pfam" id="PF04464">
    <property type="entry name" value="Glyphos_transf"/>
    <property type="match status" value="1"/>
</dbReference>
<keyword evidence="3" id="KW-1003">Cell membrane</keyword>
<evidence type="ECO:0000256" key="5">
    <source>
        <dbReference type="ARBA" id="ARBA00022944"/>
    </source>
</evidence>
<sequence>MSPVRLDPATVRRLARERVRAALVELAHSEDPRVAAGYRRARQAARTLGSQVTGRQLGWVAHLRAVAWTGPTTLELRGWAYERGYGHPDAPPATTVWLERGGRRIEAEVVMRHDAEVNAAAPQASEHDYANTAFTATFDVSALLDDAAGDDDGGREPWVVHVRVVGAGRDRTGTFLTRYRFGAARHLLASTSGTPGSTVQLVPRWAGQRGLVVRRQRPAVLARSVEIDGHDVSLLVSTDGRALAGAVVRSAGQESDLTCAAEGHDEAGRPMFRITGAVPRTMPVTDEGESFSVERALRVSTADGETLRVATALDGTAPEPVPGSTLLASADADGGLVLLDGPGRVLVDDVTVVAHPPSLELRGRHVLGERAAADETLTMVLAGARQVLPVEATFVTGPDGTGTWTAHAPLLASVWGRRPLPPRIGSYVLRARTSGGTVVPVSGVPEVVRRTPELHHLPGFRLRLLSGGGRSVRLAVSAPRRDDEAGSFHQRRLERLYKGRRWSPRNAVYFESFYGRGATCNPYAIDREIAARYPQLTRFWGVVDASTPVPDGAITVVRGTSEWWHARATSRYVVANDWLRRTFSPQPFQVVLQTWHGSMLKRIGLDRSGQPQSKIDTIRLEQSKWDVLLSQNHHSSVILSSAYDWHRTLFEEGYPRNDPLTPGSPYAGDGAAIREQLGIRPDQTAVLYAPTWRENMTSMVTFLDLERLSTELGEGYVILLRGHSRTVKFGASLSEVPGVIDVTTYPEVTDLFLAADAMITDYSSVMFDYSVTRRPMIFFVPDMDDYRDSLRGVYFDLSEVAPGPVLSTQDEVTRAVRELDRAGERYADLYDAWVERFNHLDDGHSAERVVRRLLAIRK</sequence>
<dbReference type="GO" id="GO:0005886">
    <property type="term" value="C:plasma membrane"/>
    <property type="evidence" value="ECO:0007669"/>
    <property type="project" value="UniProtKB-SubCell"/>
</dbReference>
<reference evidence="8" key="1">
    <citation type="submission" date="2016-10" db="EMBL/GenBank/DDBJ databases">
        <authorList>
            <person name="Varghese N."/>
            <person name="Submissions S."/>
        </authorList>
    </citation>
    <scope>NUCLEOTIDE SEQUENCE [LARGE SCALE GENOMIC DNA]</scope>
    <source>
        <strain evidence="8">DSM 21743</strain>
    </source>
</reference>
<evidence type="ECO:0000313" key="7">
    <source>
        <dbReference type="EMBL" id="SDU99854.1"/>
    </source>
</evidence>
<evidence type="ECO:0000256" key="1">
    <source>
        <dbReference type="ARBA" id="ARBA00004202"/>
    </source>
</evidence>
<proteinExistence type="inferred from homology"/>
<evidence type="ECO:0000256" key="6">
    <source>
        <dbReference type="ARBA" id="ARBA00023136"/>
    </source>
</evidence>
<dbReference type="GO" id="GO:0047355">
    <property type="term" value="F:CDP-glycerol glycerophosphotransferase activity"/>
    <property type="evidence" value="ECO:0007669"/>
    <property type="project" value="InterPro"/>
</dbReference>
<comment type="subcellular location">
    <subcellularLocation>
        <location evidence="1">Cell membrane</location>
        <topology evidence="1">Peripheral membrane protein</topology>
    </subcellularLocation>
</comment>
<evidence type="ECO:0000256" key="2">
    <source>
        <dbReference type="ARBA" id="ARBA00010488"/>
    </source>
</evidence>
<dbReference type="STRING" id="546874.SAMN04488544_3224"/>
<keyword evidence="8" id="KW-1185">Reference proteome</keyword>
<evidence type="ECO:0000313" key="8">
    <source>
        <dbReference type="Proteomes" id="UP000198825"/>
    </source>
</evidence>
<dbReference type="Gene3D" id="3.40.50.11820">
    <property type="match status" value="1"/>
</dbReference>
<protein>
    <submittedName>
        <fullName evidence="7">CDP-Glycerol:Poly(Glycerophosphate) glycerophosphotransferase</fullName>
    </submittedName>
</protein>
<dbReference type="InterPro" id="IPR043149">
    <property type="entry name" value="TagF_N"/>
</dbReference>
<organism evidence="7 8">
    <name type="scientific">Microlunatus sagamiharensis</name>
    <dbReference type="NCBI Taxonomy" id="546874"/>
    <lineage>
        <taxon>Bacteria</taxon>
        <taxon>Bacillati</taxon>
        <taxon>Actinomycetota</taxon>
        <taxon>Actinomycetes</taxon>
        <taxon>Propionibacteriales</taxon>
        <taxon>Propionibacteriaceae</taxon>
        <taxon>Microlunatus</taxon>
    </lineage>
</organism>
<dbReference type="PANTHER" id="PTHR37316:SF3">
    <property type="entry name" value="TEICHOIC ACID GLYCEROL-PHOSPHATE TRANSFERASE"/>
    <property type="match status" value="1"/>
</dbReference>
<keyword evidence="4 7" id="KW-0808">Transferase</keyword>
<dbReference type="GO" id="GO:0019350">
    <property type="term" value="P:teichoic acid biosynthetic process"/>
    <property type="evidence" value="ECO:0007669"/>
    <property type="project" value="UniProtKB-KW"/>
</dbReference>
<dbReference type="Gene3D" id="3.40.50.12580">
    <property type="match status" value="1"/>
</dbReference>
<keyword evidence="5" id="KW-0777">Teichoic acid biosynthesis</keyword>
<dbReference type="InterPro" id="IPR051612">
    <property type="entry name" value="Teichoic_Acid_Biosynth"/>
</dbReference>
<evidence type="ECO:0000256" key="4">
    <source>
        <dbReference type="ARBA" id="ARBA00022679"/>
    </source>
</evidence>
<name>A0A1H2N3C8_9ACTN</name>
<dbReference type="AlphaFoldDB" id="A0A1H2N3C8"/>
<dbReference type="EMBL" id="LT629799">
    <property type="protein sequence ID" value="SDU99854.1"/>
    <property type="molecule type" value="Genomic_DNA"/>
</dbReference>
<dbReference type="PANTHER" id="PTHR37316">
    <property type="entry name" value="TEICHOIC ACID GLYCEROL-PHOSPHATE PRIMASE"/>
    <property type="match status" value="1"/>
</dbReference>
<dbReference type="OrthoDB" id="8549922at2"/>
<dbReference type="SUPFAM" id="SSF53756">
    <property type="entry name" value="UDP-Glycosyltransferase/glycogen phosphorylase"/>
    <property type="match status" value="1"/>
</dbReference>
<dbReference type="RefSeq" id="WP_091076495.1">
    <property type="nucleotide sequence ID" value="NZ_LT629799.1"/>
</dbReference>
<dbReference type="Proteomes" id="UP000198825">
    <property type="component" value="Chromosome I"/>
</dbReference>
<gene>
    <name evidence="7" type="ORF">SAMN04488544_3224</name>
</gene>
<dbReference type="InterPro" id="IPR007554">
    <property type="entry name" value="Glycerophosphate_synth"/>
</dbReference>